<dbReference type="InterPro" id="IPR041698">
    <property type="entry name" value="Methyltransf_25"/>
</dbReference>
<dbReference type="AlphaFoldDB" id="A0A7C4U0Z0"/>
<dbReference type="GO" id="GO:0008168">
    <property type="term" value="F:methyltransferase activity"/>
    <property type="evidence" value="ECO:0007669"/>
    <property type="project" value="UniProtKB-KW"/>
</dbReference>
<accession>A0A7C4U0Z0</accession>
<evidence type="ECO:0000259" key="2">
    <source>
        <dbReference type="Pfam" id="PF13649"/>
    </source>
</evidence>
<protein>
    <submittedName>
        <fullName evidence="3">Class I SAM-dependent methyltransferase</fullName>
    </submittedName>
</protein>
<organism evidence="3">
    <name type="scientific">Caldisericum exile</name>
    <dbReference type="NCBI Taxonomy" id="693075"/>
    <lineage>
        <taxon>Bacteria</taxon>
        <taxon>Pseudomonadati</taxon>
        <taxon>Caldisericota/Cryosericota group</taxon>
        <taxon>Caldisericota</taxon>
        <taxon>Caldisericia</taxon>
        <taxon>Caldisericales</taxon>
        <taxon>Caldisericaceae</taxon>
        <taxon>Caldisericum</taxon>
    </lineage>
</organism>
<dbReference type="InterPro" id="IPR029063">
    <property type="entry name" value="SAM-dependent_MTases_sf"/>
</dbReference>
<dbReference type="Gene3D" id="3.40.50.150">
    <property type="entry name" value="Vaccinia Virus protein VP39"/>
    <property type="match status" value="1"/>
</dbReference>
<dbReference type="SUPFAM" id="SSF53335">
    <property type="entry name" value="S-adenosyl-L-methionine-dependent methyltransferases"/>
    <property type="match status" value="1"/>
</dbReference>
<dbReference type="EMBL" id="DTHV01000133">
    <property type="protein sequence ID" value="HGW60629.1"/>
    <property type="molecule type" value="Genomic_DNA"/>
</dbReference>
<dbReference type="GO" id="GO:0032259">
    <property type="term" value="P:methylation"/>
    <property type="evidence" value="ECO:0007669"/>
    <property type="project" value="UniProtKB-KW"/>
</dbReference>
<dbReference type="Gene3D" id="2.20.25.110">
    <property type="entry name" value="S-adenosyl-L-methionine-dependent methyltransferases"/>
    <property type="match status" value="1"/>
</dbReference>
<dbReference type="Pfam" id="PF13649">
    <property type="entry name" value="Methyltransf_25"/>
    <property type="match status" value="1"/>
</dbReference>
<evidence type="ECO:0000313" key="3">
    <source>
        <dbReference type="EMBL" id="HGW60629.1"/>
    </source>
</evidence>
<gene>
    <name evidence="3" type="ORF">ENV82_04290</name>
</gene>
<dbReference type="PANTHER" id="PTHR43861">
    <property type="entry name" value="TRANS-ACONITATE 2-METHYLTRANSFERASE-RELATED"/>
    <property type="match status" value="1"/>
</dbReference>
<dbReference type="CDD" id="cd02440">
    <property type="entry name" value="AdoMet_MTases"/>
    <property type="match status" value="1"/>
</dbReference>
<evidence type="ECO:0000256" key="1">
    <source>
        <dbReference type="ARBA" id="ARBA00022679"/>
    </source>
</evidence>
<sequence length="257" mass="30773">MPRLPHALQKKFIKMDWTKDYFDEIYLKYFLLPQDETRTREQVDFVEKFIEKDAYILDAGCGIGRHAIELAKRGYKVLGIDTSELYLKIAEEKAREVHLENVAFKDIDMRNLNFIKEFNAIINLWSSFGYFDDETNEQILARFREGLKENGVLIMDVENRDYILKYFVRETFKEKEDGIFILERRKFNPVTSVVTTHRYIVGPDLRKDYLRHIRIYSLSELISMFKRSGFKHIEFFGDYNFEKFHIDSMRILIVGKI</sequence>
<proteinExistence type="predicted"/>
<keyword evidence="1 3" id="KW-0808">Transferase</keyword>
<name>A0A7C4U0Z0_9BACT</name>
<reference evidence="3" key="1">
    <citation type="journal article" date="2020" name="mSystems">
        <title>Genome- and Community-Level Interaction Insights into Carbon Utilization and Element Cycling Functions of Hydrothermarchaeota in Hydrothermal Sediment.</title>
        <authorList>
            <person name="Zhou Z."/>
            <person name="Liu Y."/>
            <person name="Xu W."/>
            <person name="Pan J."/>
            <person name="Luo Z.H."/>
            <person name="Li M."/>
        </authorList>
    </citation>
    <scope>NUCLEOTIDE SEQUENCE [LARGE SCALE GENOMIC DNA]</scope>
    <source>
        <strain evidence="3">SpSt-794</strain>
    </source>
</reference>
<comment type="caution">
    <text evidence="3">The sequence shown here is derived from an EMBL/GenBank/DDBJ whole genome shotgun (WGS) entry which is preliminary data.</text>
</comment>
<feature type="domain" description="Methyltransferase" evidence="2">
    <location>
        <begin position="56"/>
        <end position="151"/>
    </location>
</feature>
<keyword evidence="3" id="KW-0489">Methyltransferase</keyword>